<evidence type="ECO:0000313" key="1">
    <source>
        <dbReference type="EMBL" id="KAF7301214.1"/>
    </source>
</evidence>
<sequence length="166" mass="18812">MPDKLCCAARIQSSATGIAADLNPLVKRNVLSWRQSERSNTPVVLLNLLPQGVEVVVGIQQFHPENHTIELLDGTFLSDIDEIIFSTGYQYTFPFLPQYHNSSIKGNEEGPQDQPQPIVTDGTHFRSLWRDLFYIDDPTLAFINQACYSRQSSFLADRERTRTPTL</sequence>
<comment type="caution">
    <text evidence="1">The sequence shown here is derived from an EMBL/GenBank/DDBJ whole genome shotgun (WGS) entry which is preliminary data.</text>
</comment>
<evidence type="ECO:0000313" key="2">
    <source>
        <dbReference type="Proteomes" id="UP000636479"/>
    </source>
</evidence>
<dbReference type="GeneID" id="59346086"/>
<name>A0A8H6W0P9_9AGAR</name>
<dbReference type="AlphaFoldDB" id="A0A8H6W0P9"/>
<accession>A0A8H6W0P9</accession>
<reference evidence="1" key="1">
    <citation type="submission" date="2020-05" db="EMBL/GenBank/DDBJ databases">
        <title>Mycena genomes resolve the evolution of fungal bioluminescence.</title>
        <authorList>
            <person name="Tsai I.J."/>
        </authorList>
    </citation>
    <scope>NUCLEOTIDE SEQUENCE</scope>
    <source>
        <strain evidence="1">171206Taipei</strain>
    </source>
</reference>
<keyword evidence="1" id="KW-0560">Oxidoreductase</keyword>
<dbReference type="Gene3D" id="3.50.50.60">
    <property type="entry name" value="FAD/NAD(P)-binding domain"/>
    <property type="match status" value="1"/>
</dbReference>
<organism evidence="1 2">
    <name type="scientific">Mycena indigotica</name>
    <dbReference type="NCBI Taxonomy" id="2126181"/>
    <lineage>
        <taxon>Eukaryota</taxon>
        <taxon>Fungi</taxon>
        <taxon>Dikarya</taxon>
        <taxon>Basidiomycota</taxon>
        <taxon>Agaricomycotina</taxon>
        <taxon>Agaricomycetes</taxon>
        <taxon>Agaricomycetidae</taxon>
        <taxon>Agaricales</taxon>
        <taxon>Marasmiineae</taxon>
        <taxon>Mycenaceae</taxon>
        <taxon>Mycena</taxon>
    </lineage>
</organism>
<gene>
    <name evidence="1" type="ORF">MIND_00686200</name>
</gene>
<keyword evidence="2" id="KW-1185">Reference proteome</keyword>
<dbReference type="RefSeq" id="XP_037219214.1">
    <property type="nucleotide sequence ID" value="XM_037363570.1"/>
</dbReference>
<dbReference type="EMBL" id="JACAZF010000006">
    <property type="protein sequence ID" value="KAF7301214.1"/>
    <property type="molecule type" value="Genomic_DNA"/>
</dbReference>
<keyword evidence="1" id="KW-0503">Monooxygenase</keyword>
<dbReference type="Proteomes" id="UP000636479">
    <property type="component" value="Unassembled WGS sequence"/>
</dbReference>
<protein>
    <submittedName>
        <fullName evidence="1">Dimethylaniline monooxygenase</fullName>
    </submittedName>
</protein>
<dbReference type="GO" id="GO:0004497">
    <property type="term" value="F:monooxygenase activity"/>
    <property type="evidence" value="ECO:0007669"/>
    <property type="project" value="UniProtKB-KW"/>
</dbReference>
<dbReference type="InterPro" id="IPR036188">
    <property type="entry name" value="FAD/NAD-bd_sf"/>
</dbReference>
<dbReference type="OrthoDB" id="66881at2759"/>
<proteinExistence type="predicted"/>